<dbReference type="GO" id="GO:0006355">
    <property type="term" value="P:regulation of DNA-templated transcription"/>
    <property type="evidence" value="ECO:0007669"/>
    <property type="project" value="InterPro"/>
</dbReference>
<accession>A0AAU9SQU0</accession>
<dbReference type="PANTHER" id="PTHR31719">
    <property type="entry name" value="NAC TRANSCRIPTION FACTOR 56"/>
    <property type="match status" value="1"/>
</dbReference>
<sequence>MADEYGDMIYFDPYDDELINSYLIPKLKGTLEETFILDMDVYAKEPWLLHHTEDPFFKKDEWYYFVTRTQVSAKNNGCGKKAKRKINDDNDRGCWKANAKENIIDYKTRKVIGVKQTLTFTKSNENKKRQKRGDGTCSCAIVPRSNNSWIMTEYMLPGGDQFQELVLCKIHEINKSKKKDDHHEASTCCHPHHLESCSSEQQPINTDHESSLEQQQTLSCGGNGPEIPHLETTRYIDHSGDGNMVHQKDADSKIEMFPERSAEKDAQAEDTELEDWIADLMDKFTTKEMEAIVNDDVQQIPEEDDQQRPPVCALPQTSAPPPRLGDNSLPIELDDDEDEATTYHHHLASFSSQKQPINICKIQEKKTVVRVHSSELISEAHRHDPEIPRVGSEKSDQVLKTSPLTDEAVKETNGEESPLERCENLGSEKDNQLHMNAPLVRLGSEEEAKTDWLQDFVGYGSGLHVEEDDQDVLNYNTSWIDPDLLDQYATLRPQERL</sequence>
<evidence type="ECO:0000256" key="4">
    <source>
        <dbReference type="ARBA" id="ARBA00023242"/>
    </source>
</evidence>
<evidence type="ECO:0000256" key="1">
    <source>
        <dbReference type="ARBA" id="ARBA00023015"/>
    </source>
</evidence>
<organism evidence="7 8">
    <name type="scientific">Thlaspi arvense</name>
    <name type="common">Field penny-cress</name>
    <dbReference type="NCBI Taxonomy" id="13288"/>
    <lineage>
        <taxon>Eukaryota</taxon>
        <taxon>Viridiplantae</taxon>
        <taxon>Streptophyta</taxon>
        <taxon>Embryophyta</taxon>
        <taxon>Tracheophyta</taxon>
        <taxon>Spermatophyta</taxon>
        <taxon>Magnoliopsida</taxon>
        <taxon>eudicotyledons</taxon>
        <taxon>Gunneridae</taxon>
        <taxon>Pentapetalae</taxon>
        <taxon>rosids</taxon>
        <taxon>malvids</taxon>
        <taxon>Brassicales</taxon>
        <taxon>Brassicaceae</taxon>
        <taxon>Thlaspideae</taxon>
        <taxon>Thlaspi</taxon>
    </lineage>
</organism>
<keyword evidence="1" id="KW-0805">Transcription regulation</keyword>
<keyword evidence="8" id="KW-1185">Reference proteome</keyword>
<name>A0AAU9SQU0_THLAR</name>
<feature type="compositionally biased region" description="Polar residues" evidence="5">
    <location>
        <begin position="196"/>
        <end position="205"/>
    </location>
</feature>
<keyword evidence="3" id="KW-0804">Transcription</keyword>
<dbReference type="Gene3D" id="2.170.150.80">
    <property type="entry name" value="NAC domain"/>
    <property type="match status" value="1"/>
</dbReference>
<dbReference type="GO" id="GO:0003677">
    <property type="term" value="F:DNA binding"/>
    <property type="evidence" value="ECO:0007669"/>
    <property type="project" value="UniProtKB-KW"/>
</dbReference>
<evidence type="ECO:0000259" key="6">
    <source>
        <dbReference type="PROSITE" id="PS51005"/>
    </source>
</evidence>
<dbReference type="EMBL" id="OU466862">
    <property type="protein sequence ID" value="CAH2069441.1"/>
    <property type="molecule type" value="Genomic_DNA"/>
</dbReference>
<evidence type="ECO:0000313" key="8">
    <source>
        <dbReference type="Proteomes" id="UP000836841"/>
    </source>
</evidence>
<reference evidence="7 8" key="1">
    <citation type="submission" date="2022-03" db="EMBL/GenBank/DDBJ databases">
        <authorList>
            <person name="Nunn A."/>
            <person name="Chopra R."/>
            <person name="Nunn A."/>
            <person name="Contreras Garrido A."/>
        </authorList>
    </citation>
    <scope>NUCLEOTIDE SEQUENCE [LARGE SCALE GENOMIC DNA]</scope>
</reference>
<feature type="region of interest" description="Disordered" evidence="5">
    <location>
        <begin position="301"/>
        <end position="329"/>
    </location>
</feature>
<gene>
    <name evidence="7" type="ORF">TAV2_LOCUS18665</name>
</gene>
<dbReference type="InterPro" id="IPR003441">
    <property type="entry name" value="NAC-dom"/>
</dbReference>
<keyword evidence="4" id="KW-0539">Nucleus</keyword>
<dbReference type="PANTHER" id="PTHR31719:SF179">
    <property type="entry name" value="OS08G0148400 PROTEIN"/>
    <property type="match status" value="1"/>
</dbReference>
<protein>
    <recommendedName>
        <fullName evidence="6">NAC domain-containing protein</fullName>
    </recommendedName>
</protein>
<evidence type="ECO:0000256" key="2">
    <source>
        <dbReference type="ARBA" id="ARBA00023125"/>
    </source>
</evidence>
<dbReference type="Pfam" id="PF02365">
    <property type="entry name" value="NAM"/>
    <property type="match status" value="1"/>
</dbReference>
<feature type="domain" description="NAC" evidence="6">
    <location>
        <begin position="5"/>
        <end position="173"/>
    </location>
</feature>
<dbReference type="PROSITE" id="PS51005">
    <property type="entry name" value="NAC"/>
    <property type="match status" value="1"/>
</dbReference>
<dbReference type="SUPFAM" id="SSF101941">
    <property type="entry name" value="NAC domain"/>
    <property type="match status" value="1"/>
</dbReference>
<dbReference type="AlphaFoldDB" id="A0AAU9SQU0"/>
<keyword evidence="2" id="KW-0238">DNA-binding</keyword>
<proteinExistence type="predicted"/>
<evidence type="ECO:0000256" key="3">
    <source>
        <dbReference type="ARBA" id="ARBA00023163"/>
    </source>
</evidence>
<evidence type="ECO:0000313" key="7">
    <source>
        <dbReference type="EMBL" id="CAH2069441.1"/>
    </source>
</evidence>
<dbReference type="Proteomes" id="UP000836841">
    <property type="component" value="Chromosome 6"/>
</dbReference>
<evidence type="ECO:0000256" key="5">
    <source>
        <dbReference type="SAM" id="MobiDB-lite"/>
    </source>
</evidence>
<dbReference type="InterPro" id="IPR036093">
    <property type="entry name" value="NAC_dom_sf"/>
</dbReference>
<feature type="region of interest" description="Disordered" evidence="5">
    <location>
        <begin position="196"/>
        <end position="230"/>
    </location>
</feature>